<evidence type="ECO:0000256" key="5">
    <source>
        <dbReference type="ARBA" id="ARBA00022553"/>
    </source>
</evidence>
<dbReference type="GO" id="GO:0005524">
    <property type="term" value="F:ATP binding"/>
    <property type="evidence" value="ECO:0007669"/>
    <property type="project" value="UniProtKB-KW"/>
</dbReference>
<comment type="subcellular location">
    <subcellularLocation>
        <location evidence="1 15">Cytoplasm</location>
    </subcellularLocation>
</comment>
<evidence type="ECO:0000256" key="7">
    <source>
        <dbReference type="ARBA" id="ARBA00022840"/>
    </source>
</evidence>
<evidence type="ECO:0000313" key="18">
    <source>
        <dbReference type="EMBL" id="RKJ95205.1"/>
    </source>
</evidence>
<dbReference type="InterPro" id="IPR003593">
    <property type="entry name" value="AAA+_ATPase"/>
</dbReference>
<dbReference type="PROSITE" id="PS50045">
    <property type="entry name" value="SIGMA54_INTERACT_4"/>
    <property type="match status" value="1"/>
</dbReference>
<feature type="modified residue" description="4-aspartylphosphate" evidence="14">
    <location>
        <position position="60"/>
    </location>
</feature>
<dbReference type="PROSITE" id="PS00675">
    <property type="entry name" value="SIGMA54_INTERACT_1"/>
    <property type="match status" value="1"/>
</dbReference>
<evidence type="ECO:0000256" key="3">
    <source>
        <dbReference type="ARBA" id="ARBA00022490"/>
    </source>
</evidence>
<feature type="domain" description="Response regulatory" evidence="17">
    <location>
        <begin position="3"/>
        <end position="125"/>
    </location>
</feature>
<organism evidence="18 19">
    <name type="scientific">Alicycliphilus denitrificans</name>
    <dbReference type="NCBI Taxonomy" id="179636"/>
    <lineage>
        <taxon>Bacteria</taxon>
        <taxon>Pseudomonadati</taxon>
        <taxon>Pseudomonadota</taxon>
        <taxon>Betaproteobacteria</taxon>
        <taxon>Burkholderiales</taxon>
        <taxon>Comamonadaceae</taxon>
        <taxon>Alicycliphilus</taxon>
    </lineage>
</organism>
<dbReference type="Proteomes" id="UP000216225">
    <property type="component" value="Unassembled WGS sequence"/>
</dbReference>
<evidence type="ECO:0000259" key="16">
    <source>
        <dbReference type="PROSITE" id="PS50045"/>
    </source>
</evidence>
<dbReference type="PROSITE" id="PS00676">
    <property type="entry name" value="SIGMA54_INTERACT_2"/>
    <property type="match status" value="1"/>
</dbReference>
<dbReference type="GO" id="GO:0006808">
    <property type="term" value="P:regulation of nitrogen utilization"/>
    <property type="evidence" value="ECO:0007669"/>
    <property type="project" value="UniProtKB-UniRule"/>
</dbReference>
<dbReference type="Gene3D" id="1.10.10.60">
    <property type="entry name" value="Homeodomain-like"/>
    <property type="match status" value="1"/>
</dbReference>
<dbReference type="SMART" id="SM00448">
    <property type="entry name" value="REC"/>
    <property type="match status" value="1"/>
</dbReference>
<dbReference type="Gene3D" id="3.40.50.2300">
    <property type="match status" value="1"/>
</dbReference>
<dbReference type="Pfam" id="PF25601">
    <property type="entry name" value="AAA_lid_14"/>
    <property type="match status" value="1"/>
</dbReference>
<dbReference type="RefSeq" id="WP_094437714.1">
    <property type="nucleotide sequence ID" value="NZ_NKDB02000004.1"/>
</dbReference>
<evidence type="ECO:0000256" key="9">
    <source>
        <dbReference type="ARBA" id="ARBA00023015"/>
    </source>
</evidence>
<accession>A0A3R7IRZ5</accession>
<evidence type="ECO:0000256" key="6">
    <source>
        <dbReference type="ARBA" id="ARBA00022741"/>
    </source>
</evidence>
<reference evidence="18 19" key="1">
    <citation type="submission" date="2018-09" db="EMBL/GenBank/DDBJ databases">
        <title>Genome comparison of Alicycliphilus sp. BQ1, a polyurethanolytic bacterium, with its closest phylogenetic relatives Alicycliphilus denitrificans BC and K601, unable to attack polyurethane.</title>
        <authorList>
            <person name="Loza-Tavera H."/>
            <person name="Lozano L."/>
            <person name="Cevallos M."/>
            <person name="Maya-Lucas O."/>
            <person name="Garcia-Mena J."/>
            <person name="Hernandez J."/>
        </authorList>
    </citation>
    <scope>NUCLEOTIDE SEQUENCE [LARGE SCALE GENOMIC DNA]</scope>
    <source>
        <strain evidence="18 19">BQ1</strain>
    </source>
</reference>
<evidence type="ECO:0000256" key="8">
    <source>
        <dbReference type="ARBA" id="ARBA00023012"/>
    </source>
</evidence>
<dbReference type="PROSITE" id="PS00688">
    <property type="entry name" value="SIGMA54_INTERACT_3"/>
    <property type="match status" value="1"/>
</dbReference>
<dbReference type="InterPro" id="IPR009057">
    <property type="entry name" value="Homeodomain-like_sf"/>
</dbReference>
<feature type="domain" description="Sigma-54 factor interaction" evidence="16">
    <location>
        <begin position="144"/>
        <end position="373"/>
    </location>
</feature>
<keyword evidence="8 15" id="KW-0902">Two-component regulatory system</keyword>
<evidence type="ECO:0000256" key="12">
    <source>
        <dbReference type="ARBA" id="ARBA00023163"/>
    </source>
</evidence>
<dbReference type="EMBL" id="NKDB02000004">
    <property type="protein sequence ID" value="RKJ95205.1"/>
    <property type="molecule type" value="Genomic_DNA"/>
</dbReference>
<dbReference type="PANTHER" id="PTHR32071">
    <property type="entry name" value="TRANSCRIPTIONAL REGULATORY PROTEIN"/>
    <property type="match status" value="1"/>
</dbReference>
<evidence type="ECO:0000256" key="14">
    <source>
        <dbReference type="PROSITE-ProRule" id="PRU00169"/>
    </source>
</evidence>
<keyword evidence="11 15" id="KW-0010">Activator</keyword>
<dbReference type="InterPro" id="IPR010114">
    <property type="entry name" value="Transcript_reg_NtrC"/>
</dbReference>
<dbReference type="FunFam" id="3.40.50.2300:FF:000018">
    <property type="entry name" value="DNA-binding transcriptional regulator NtrC"/>
    <property type="match status" value="1"/>
</dbReference>
<keyword evidence="13 15" id="KW-0535">Nitrogen fixation</keyword>
<dbReference type="GO" id="GO:0000156">
    <property type="term" value="F:phosphorelay response regulator activity"/>
    <property type="evidence" value="ECO:0007669"/>
    <property type="project" value="UniProtKB-UniRule"/>
</dbReference>
<dbReference type="InterPro" id="IPR025943">
    <property type="entry name" value="Sigma_54_int_dom_ATP-bd_2"/>
</dbReference>
<evidence type="ECO:0000256" key="11">
    <source>
        <dbReference type="ARBA" id="ARBA00023159"/>
    </source>
</evidence>
<dbReference type="GO" id="GO:0005737">
    <property type="term" value="C:cytoplasm"/>
    <property type="evidence" value="ECO:0007669"/>
    <property type="project" value="UniProtKB-SubCell"/>
</dbReference>
<evidence type="ECO:0000259" key="17">
    <source>
        <dbReference type="PROSITE" id="PS50110"/>
    </source>
</evidence>
<dbReference type="Gene3D" id="1.10.8.60">
    <property type="match status" value="1"/>
</dbReference>
<dbReference type="InterPro" id="IPR011006">
    <property type="entry name" value="CheY-like_superfamily"/>
</dbReference>
<sequence length="479" mass="52752">MKPIWIVDDDPSIRFVLEKALAREGLPTRSFTQAREVLDALAGVAAGGAAQQGPQVLVSDIRMPGDSGLQLLEQVRAQLPGLPVIVMTAYSDLDSAVSAFQGGAFEYLPKPFDVPKAVELIRRAVEESEREQVAEQQQADAPEMLGQAPAMQDVFRAIGRLSQSVVTVLVTGESGSGKELVARALHKHSPVAGGPFVAINTAAIPKDLLESELFGHERGAFTGAQTQRRGRFEQAEGGTLFLDEIGDMPFDLQTRLLRVLSDGQFYRVGGHAAVKSHVRVIAATHQDLEQRVRDGAFREDLFHRLNVIRLRLPALRERREDVPMLTRHFLQRSARQLGVEPKRISDAALETLMRFAFPGNVRQLENICHWLTVMAPAQVISARDLPPEVLQAGAPVHAPAAAADEGWELALEREAQRLLQDGRPEVWDALARRFESRLIRTALQATHGRRMEAAQRLGIGRNTITRKIQELGLDAPDEA</sequence>
<dbReference type="CDD" id="cd00009">
    <property type="entry name" value="AAA"/>
    <property type="match status" value="1"/>
</dbReference>
<evidence type="ECO:0000256" key="4">
    <source>
        <dbReference type="ARBA" id="ARBA00022491"/>
    </source>
</evidence>
<dbReference type="SUPFAM" id="SSF52172">
    <property type="entry name" value="CheY-like"/>
    <property type="match status" value="1"/>
</dbReference>
<dbReference type="InterPro" id="IPR002197">
    <property type="entry name" value="HTH_Fis"/>
</dbReference>
<keyword evidence="10 15" id="KW-0238">DNA-binding</keyword>
<keyword evidence="3 15" id="KW-0963">Cytoplasm</keyword>
<evidence type="ECO:0000256" key="13">
    <source>
        <dbReference type="ARBA" id="ARBA00023231"/>
    </source>
</evidence>
<keyword evidence="4 15" id="KW-0678">Repressor</keyword>
<evidence type="ECO:0000256" key="2">
    <source>
        <dbReference type="ARBA" id="ARBA00019059"/>
    </source>
</evidence>
<dbReference type="InterPro" id="IPR025944">
    <property type="entry name" value="Sigma_54_int_dom_CS"/>
</dbReference>
<dbReference type="NCBIfam" id="TIGR01818">
    <property type="entry name" value="ntrC"/>
    <property type="match status" value="1"/>
</dbReference>
<comment type="caution">
    <text evidence="18">The sequence shown here is derived from an EMBL/GenBank/DDBJ whole genome shotgun (WGS) entry which is preliminary data.</text>
</comment>
<dbReference type="Gene3D" id="3.40.50.300">
    <property type="entry name" value="P-loop containing nucleotide triphosphate hydrolases"/>
    <property type="match status" value="1"/>
</dbReference>
<keyword evidence="9 15" id="KW-0805">Transcription regulation</keyword>
<dbReference type="SMART" id="SM00382">
    <property type="entry name" value="AAA"/>
    <property type="match status" value="1"/>
</dbReference>
<dbReference type="FunFam" id="3.40.50.300:FF:000006">
    <property type="entry name" value="DNA-binding transcriptional regulator NtrC"/>
    <property type="match status" value="1"/>
</dbReference>
<name>A0A3R7IRZ5_9BURK</name>
<keyword evidence="5 14" id="KW-0597">Phosphoprotein</keyword>
<protein>
    <recommendedName>
        <fullName evidence="2 15">DNA-binding transcriptional regulator NtrC</fullName>
    </recommendedName>
    <alternativeName>
        <fullName evidence="15">Nitrogen regulation protein NR(I)</fullName>
    </alternativeName>
</protein>
<proteinExistence type="predicted"/>
<dbReference type="PROSITE" id="PS50110">
    <property type="entry name" value="RESPONSE_REGULATORY"/>
    <property type="match status" value="1"/>
</dbReference>
<evidence type="ECO:0000256" key="1">
    <source>
        <dbReference type="ARBA" id="ARBA00004496"/>
    </source>
</evidence>
<dbReference type="PANTHER" id="PTHR32071:SF95">
    <property type="entry name" value="DNA-BINDING TRANSCRIPTIONAL REGULATOR NTRC"/>
    <property type="match status" value="1"/>
</dbReference>
<dbReference type="PRINTS" id="PR01590">
    <property type="entry name" value="HTHFIS"/>
</dbReference>
<evidence type="ECO:0000313" key="19">
    <source>
        <dbReference type="Proteomes" id="UP000216225"/>
    </source>
</evidence>
<dbReference type="NCBIfam" id="NF008176">
    <property type="entry name" value="PRK10923.1"/>
    <property type="match status" value="1"/>
</dbReference>
<dbReference type="FunFam" id="1.10.8.60:FF:000014">
    <property type="entry name" value="DNA-binding transcriptional regulator NtrC"/>
    <property type="match status" value="1"/>
</dbReference>
<dbReference type="GO" id="GO:0006355">
    <property type="term" value="P:regulation of DNA-templated transcription"/>
    <property type="evidence" value="ECO:0007669"/>
    <property type="project" value="InterPro"/>
</dbReference>
<keyword evidence="12 15" id="KW-0804">Transcription</keyword>
<dbReference type="SUPFAM" id="SSF52540">
    <property type="entry name" value="P-loop containing nucleoside triphosphate hydrolases"/>
    <property type="match status" value="1"/>
</dbReference>
<dbReference type="InterPro" id="IPR001789">
    <property type="entry name" value="Sig_transdc_resp-reg_receiver"/>
</dbReference>
<keyword evidence="7 15" id="KW-0067">ATP-binding</keyword>
<gene>
    <name evidence="15 18" type="primary">ntrC</name>
    <name evidence="18" type="ORF">CE154_019075</name>
</gene>
<dbReference type="InterPro" id="IPR027417">
    <property type="entry name" value="P-loop_NTPase"/>
</dbReference>
<comment type="function">
    <text evidence="15">Member of the two-component regulatory system NtrB/NtrC, which controls expression of the nitrogen-regulated (ntr) genes in response to nitrogen limitation. Phosphorylated NtrC binds directly to DNA and stimulates the formation of open promoter-sigma54-RNA polymerase complexes.</text>
</comment>
<dbReference type="GO" id="GO:0043565">
    <property type="term" value="F:sequence-specific DNA binding"/>
    <property type="evidence" value="ECO:0007669"/>
    <property type="project" value="InterPro"/>
</dbReference>
<dbReference type="InterPro" id="IPR002078">
    <property type="entry name" value="Sigma_54_int"/>
</dbReference>
<dbReference type="Pfam" id="PF02954">
    <property type="entry name" value="HTH_8"/>
    <property type="match status" value="1"/>
</dbReference>
<dbReference type="InterPro" id="IPR025662">
    <property type="entry name" value="Sigma_54_int_dom_ATP-bd_1"/>
</dbReference>
<dbReference type="Pfam" id="PF00158">
    <property type="entry name" value="Sigma54_activat"/>
    <property type="match status" value="1"/>
</dbReference>
<dbReference type="AlphaFoldDB" id="A0A3R7IRZ5"/>
<dbReference type="InterPro" id="IPR058031">
    <property type="entry name" value="AAA_lid_NorR"/>
</dbReference>
<dbReference type="SUPFAM" id="SSF46689">
    <property type="entry name" value="Homeodomain-like"/>
    <property type="match status" value="1"/>
</dbReference>
<keyword evidence="6 15" id="KW-0547">Nucleotide-binding</keyword>
<evidence type="ECO:0000256" key="15">
    <source>
        <dbReference type="RuleBase" id="RU365013"/>
    </source>
</evidence>
<evidence type="ECO:0000256" key="10">
    <source>
        <dbReference type="ARBA" id="ARBA00023125"/>
    </source>
</evidence>
<dbReference type="Pfam" id="PF00072">
    <property type="entry name" value="Response_reg"/>
    <property type="match status" value="1"/>
</dbReference>